<protein>
    <submittedName>
        <fullName evidence="2">Uncharacterized protein</fullName>
    </submittedName>
</protein>
<reference evidence="2 3" key="1">
    <citation type="submission" date="2024-05" db="EMBL/GenBank/DDBJ databases">
        <title>A high-quality chromosomal-level genome assembly of Topmouth culter (Culter alburnus).</title>
        <authorList>
            <person name="Zhao H."/>
        </authorList>
    </citation>
    <scope>NUCLEOTIDE SEQUENCE [LARGE SCALE GENOMIC DNA]</scope>
    <source>
        <strain evidence="2">CATC2023</strain>
        <tissue evidence="2">Muscle</tissue>
    </source>
</reference>
<feature type="transmembrane region" description="Helical" evidence="1">
    <location>
        <begin position="12"/>
        <end position="35"/>
    </location>
</feature>
<evidence type="ECO:0000256" key="1">
    <source>
        <dbReference type="SAM" id="Phobius"/>
    </source>
</evidence>
<feature type="non-terminal residue" evidence="2">
    <location>
        <position position="1"/>
    </location>
</feature>
<keyword evidence="1" id="KW-0812">Transmembrane</keyword>
<evidence type="ECO:0000313" key="2">
    <source>
        <dbReference type="EMBL" id="KAK9967202.1"/>
    </source>
</evidence>
<sequence>RSNNTRPAVYIIFYYTFTFTSFSTICFTIYFTIYFRFFRLKHSDNTDLCCCCCCWISVNCGCSRDLLHLQETPKNRPTRQV</sequence>
<feature type="non-terminal residue" evidence="2">
    <location>
        <position position="81"/>
    </location>
</feature>
<dbReference type="Proteomes" id="UP001479290">
    <property type="component" value="Unassembled WGS sequence"/>
</dbReference>
<name>A0AAW2A0U4_CULAL</name>
<gene>
    <name evidence="2" type="ORF">ABG768_001610</name>
</gene>
<keyword evidence="3" id="KW-1185">Reference proteome</keyword>
<accession>A0AAW2A0U4</accession>
<organism evidence="2 3">
    <name type="scientific">Culter alburnus</name>
    <name type="common">Topmouth culter</name>
    <dbReference type="NCBI Taxonomy" id="194366"/>
    <lineage>
        <taxon>Eukaryota</taxon>
        <taxon>Metazoa</taxon>
        <taxon>Chordata</taxon>
        <taxon>Craniata</taxon>
        <taxon>Vertebrata</taxon>
        <taxon>Euteleostomi</taxon>
        <taxon>Actinopterygii</taxon>
        <taxon>Neopterygii</taxon>
        <taxon>Teleostei</taxon>
        <taxon>Ostariophysi</taxon>
        <taxon>Cypriniformes</taxon>
        <taxon>Xenocyprididae</taxon>
        <taxon>Xenocypridinae</taxon>
        <taxon>Culter</taxon>
    </lineage>
</organism>
<keyword evidence="1" id="KW-1133">Transmembrane helix</keyword>
<proteinExistence type="predicted"/>
<evidence type="ECO:0000313" key="3">
    <source>
        <dbReference type="Proteomes" id="UP001479290"/>
    </source>
</evidence>
<comment type="caution">
    <text evidence="2">The sequence shown here is derived from an EMBL/GenBank/DDBJ whole genome shotgun (WGS) entry which is preliminary data.</text>
</comment>
<dbReference type="EMBL" id="JAWDJR010000010">
    <property type="protein sequence ID" value="KAK9967202.1"/>
    <property type="molecule type" value="Genomic_DNA"/>
</dbReference>
<keyword evidence="1" id="KW-0472">Membrane</keyword>
<dbReference type="AlphaFoldDB" id="A0AAW2A0U4"/>